<reference evidence="1 2" key="1">
    <citation type="submission" date="2016-07" db="EMBL/GenBank/DDBJ databases">
        <title>Pervasive Adenine N6-methylation of Active Genes in Fungi.</title>
        <authorList>
            <consortium name="DOE Joint Genome Institute"/>
            <person name="Mondo S.J."/>
            <person name="Dannebaum R.O."/>
            <person name="Kuo R.C."/>
            <person name="Labutti K."/>
            <person name="Haridas S."/>
            <person name="Kuo A."/>
            <person name="Salamov A."/>
            <person name="Ahrendt S.R."/>
            <person name="Lipzen A."/>
            <person name="Sullivan W."/>
            <person name="Andreopoulos W.B."/>
            <person name="Clum A."/>
            <person name="Lindquist E."/>
            <person name="Daum C."/>
            <person name="Ramamoorthy G.K."/>
            <person name="Gryganskyi A."/>
            <person name="Culley D."/>
            <person name="Magnuson J.K."/>
            <person name="James T.Y."/>
            <person name="O'Malley M.A."/>
            <person name="Stajich J.E."/>
            <person name="Spatafora J.W."/>
            <person name="Visel A."/>
            <person name="Grigoriev I.V."/>
        </authorList>
    </citation>
    <scope>NUCLEOTIDE SEQUENCE [LARGE SCALE GENOMIC DNA]</scope>
    <source>
        <strain evidence="1 2">PL171</strain>
    </source>
</reference>
<dbReference type="Proteomes" id="UP000193411">
    <property type="component" value="Unassembled WGS sequence"/>
</dbReference>
<proteinExistence type="predicted"/>
<protein>
    <submittedName>
        <fullName evidence="1">Uncharacterized protein</fullName>
    </submittedName>
</protein>
<organism evidence="1 2">
    <name type="scientific">Catenaria anguillulae PL171</name>
    <dbReference type="NCBI Taxonomy" id="765915"/>
    <lineage>
        <taxon>Eukaryota</taxon>
        <taxon>Fungi</taxon>
        <taxon>Fungi incertae sedis</taxon>
        <taxon>Blastocladiomycota</taxon>
        <taxon>Blastocladiomycetes</taxon>
        <taxon>Blastocladiales</taxon>
        <taxon>Catenariaceae</taxon>
        <taxon>Catenaria</taxon>
    </lineage>
</organism>
<gene>
    <name evidence="1" type="ORF">BCR44DRAFT_1283227</name>
</gene>
<evidence type="ECO:0000313" key="2">
    <source>
        <dbReference type="Proteomes" id="UP000193411"/>
    </source>
</evidence>
<dbReference type="EMBL" id="MCFL01000007">
    <property type="protein sequence ID" value="ORZ38870.1"/>
    <property type="molecule type" value="Genomic_DNA"/>
</dbReference>
<keyword evidence="2" id="KW-1185">Reference proteome</keyword>
<name>A0A1Y2HW95_9FUNG</name>
<evidence type="ECO:0000313" key="1">
    <source>
        <dbReference type="EMBL" id="ORZ38870.1"/>
    </source>
</evidence>
<sequence>MNSLGLQPNVDLGPTHTSVAALILDLVRRLSRMPGHQLVHAQPHLSHVIRLLVERRCTKPWHSSVSRASCSGIHNAARKSIISQFNRPADIPSTVIEDQLAAAILQLRSTYRRFDEALRIETLTQALLDRPQDVDQVYAAFPTPEFHLEVMRRTGWSPRLVQDGSSSASSTDHAGGVPVYPVSNETLRSVLFVMAMLAQPSPSPTQAVPDIIPSAAAVAVESSTSHASSVLLTSGAFSSLSAISPYHSSASLQNATSDVTGFLTIPISSAMLACARQHMVILGVSCTRNRPCMYRINRQPQHWTGSGTQARLDSFHRLGLG</sequence>
<dbReference type="AlphaFoldDB" id="A0A1Y2HW95"/>
<accession>A0A1Y2HW95</accession>
<comment type="caution">
    <text evidence="1">The sequence shown here is derived from an EMBL/GenBank/DDBJ whole genome shotgun (WGS) entry which is preliminary data.</text>
</comment>